<keyword evidence="4" id="KW-0067">ATP-binding</keyword>
<dbReference type="GO" id="GO:0005524">
    <property type="term" value="F:ATP binding"/>
    <property type="evidence" value="ECO:0007669"/>
    <property type="project" value="UniProtKB-KW"/>
</dbReference>
<keyword evidence="7" id="KW-1185">Reference proteome</keyword>
<dbReference type="eggNOG" id="COG0661">
    <property type="taxonomic scope" value="Bacteria"/>
</dbReference>
<dbReference type="KEGG" id="kfl:Kfla_5331"/>
<evidence type="ECO:0000313" key="6">
    <source>
        <dbReference type="EMBL" id="ADB34344.1"/>
    </source>
</evidence>
<reference evidence="7" key="1">
    <citation type="submission" date="2009-09" db="EMBL/GenBank/DDBJ databases">
        <title>The complete genome of Kribbella flavida DSM 17836.</title>
        <authorList>
            <consortium name="US DOE Joint Genome Institute (JGI-PGF)"/>
            <person name="Lucas S."/>
            <person name="Copeland A."/>
            <person name="Lapidus A."/>
            <person name="Glavina del Rio T."/>
            <person name="Dalin E."/>
            <person name="Tice H."/>
            <person name="Bruce D."/>
            <person name="Goodwin L."/>
            <person name="Pitluck S."/>
            <person name="Kyrpides N."/>
            <person name="Mavromatis K."/>
            <person name="Ivanova N."/>
            <person name="Saunders E."/>
            <person name="Brettin T."/>
            <person name="Detter J.C."/>
            <person name="Han C."/>
            <person name="Larimer F."/>
            <person name="Land M."/>
            <person name="Hauser L."/>
            <person name="Markowitz V."/>
            <person name="Cheng J.-F."/>
            <person name="Hugenholtz P."/>
            <person name="Woyke T."/>
            <person name="Wu D."/>
            <person name="Pukall R."/>
            <person name="Klenk H.-P."/>
            <person name="Eisen J.A."/>
        </authorList>
    </citation>
    <scope>NUCLEOTIDE SEQUENCE [LARGE SCALE GENOMIC DNA]</scope>
    <source>
        <strain evidence="7">DSM 17836 / JCM 10339 / NBRC 14399</strain>
    </source>
</reference>
<dbReference type="AlphaFoldDB" id="D2PL89"/>
<dbReference type="SUPFAM" id="SSF56112">
    <property type="entry name" value="Protein kinase-like (PK-like)"/>
    <property type="match status" value="1"/>
</dbReference>
<evidence type="ECO:0000256" key="3">
    <source>
        <dbReference type="ARBA" id="ARBA00022741"/>
    </source>
</evidence>
<organism evidence="6 7">
    <name type="scientific">Kribbella flavida (strain DSM 17836 / JCM 10339 / NBRC 14399)</name>
    <dbReference type="NCBI Taxonomy" id="479435"/>
    <lineage>
        <taxon>Bacteria</taxon>
        <taxon>Bacillati</taxon>
        <taxon>Actinomycetota</taxon>
        <taxon>Actinomycetes</taxon>
        <taxon>Propionibacteriales</taxon>
        <taxon>Kribbellaceae</taxon>
        <taxon>Kribbella</taxon>
    </lineage>
</organism>
<accession>D2PL89</accession>
<dbReference type="InterPro" id="IPR034646">
    <property type="entry name" value="ADCK3_dom"/>
</dbReference>
<dbReference type="InterPro" id="IPR000719">
    <property type="entry name" value="Prot_kinase_dom"/>
</dbReference>
<evidence type="ECO:0000259" key="5">
    <source>
        <dbReference type="PROSITE" id="PS50011"/>
    </source>
</evidence>
<dbReference type="InterPro" id="IPR004147">
    <property type="entry name" value="ABC1_dom"/>
</dbReference>
<protein>
    <submittedName>
        <fullName evidence="6">ABC-1 domain protein</fullName>
    </submittedName>
</protein>
<dbReference type="EMBL" id="CP001736">
    <property type="protein sequence ID" value="ADB34344.1"/>
    <property type="molecule type" value="Genomic_DNA"/>
</dbReference>
<dbReference type="PANTHER" id="PTHR43851:SF3">
    <property type="entry name" value="COENZYME Q8"/>
    <property type="match status" value="1"/>
</dbReference>
<dbReference type="PANTHER" id="PTHR43851">
    <property type="match status" value="1"/>
</dbReference>
<dbReference type="CDD" id="cd13970">
    <property type="entry name" value="ABC1_ADCK3"/>
    <property type="match status" value="1"/>
</dbReference>
<keyword evidence="3" id="KW-0547">Nucleotide-binding</keyword>
<dbReference type="PROSITE" id="PS50011">
    <property type="entry name" value="PROTEIN_KINASE_DOM"/>
    <property type="match status" value="1"/>
</dbReference>
<evidence type="ECO:0000256" key="2">
    <source>
        <dbReference type="ARBA" id="ARBA00022679"/>
    </source>
</evidence>
<feature type="domain" description="Protein kinase" evidence="5">
    <location>
        <begin position="135"/>
        <end position="449"/>
    </location>
</feature>
<evidence type="ECO:0000256" key="4">
    <source>
        <dbReference type="ARBA" id="ARBA00022840"/>
    </source>
</evidence>
<dbReference type="STRING" id="479435.Kfla_5331"/>
<dbReference type="InterPro" id="IPR011009">
    <property type="entry name" value="Kinase-like_dom_sf"/>
</dbReference>
<reference evidence="6 7" key="2">
    <citation type="journal article" date="2010" name="Stand. Genomic Sci.">
        <title>Complete genome sequence of Kribbella flavida type strain (IFO 14399).</title>
        <authorList>
            <person name="Pukall R."/>
            <person name="Lapidus A."/>
            <person name="Glavina Del Rio T."/>
            <person name="Copeland A."/>
            <person name="Tice H."/>
            <person name="Cheng J.-F."/>
            <person name="Lucas S."/>
            <person name="Chen F."/>
            <person name="Nolan M."/>
            <person name="LaButti K."/>
            <person name="Pati A."/>
            <person name="Ivanova N."/>
            <person name="Mavrommatis K."/>
            <person name="Mikhailova N."/>
            <person name="Pitluck S."/>
            <person name="Bruce D."/>
            <person name="Goodwin L."/>
            <person name="Land M."/>
            <person name="Hauser L."/>
            <person name="Chang Y.-J."/>
            <person name="Jeffries C.D."/>
            <person name="Chen A."/>
            <person name="Palaniappan K."/>
            <person name="Chain P."/>
            <person name="Rohde M."/>
            <person name="Goeker M."/>
            <person name="Bristow J."/>
            <person name="Eisen J.A."/>
            <person name="Markowitz V."/>
            <person name="Hugenholtz P."/>
            <person name="Kyrpides N.C."/>
            <person name="Klenk H.-P."/>
            <person name="Brettin T."/>
        </authorList>
    </citation>
    <scope>NUCLEOTIDE SEQUENCE [LARGE SCALE GENOMIC DNA]</scope>
    <source>
        <strain evidence="7">DSM 17836 / JCM 10339 / NBRC 14399</strain>
    </source>
</reference>
<name>D2PL89_KRIFD</name>
<proteinExistence type="inferred from homology"/>
<dbReference type="Pfam" id="PF03109">
    <property type="entry name" value="ABC1"/>
    <property type="match status" value="1"/>
</dbReference>
<evidence type="ECO:0000256" key="1">
    <source>
        <dbReference type="ARBA" id="ARBA00009670"/>
    </source>
</evidence>
<comment type="similarity">
    <text evidence="1">Belongs to the protein kinase superfamily. ADCK protein kinase family.</text>
</comment>
<keyword evidence="2" id="KW-0808">Transferase</keyword>
<dbReference type="GO" id="GO:0004672">
    <property type="term" value="F:protein kinase activity"/>
    <property type="evidence" value="ECO:0007669"/>
    <property type="project" value="InterPro"/>
</dbReference>
<evidence type="ECO:0000313" key="7">
    <source>
        <dbReference type="Proteomes" id="UP000007967"/>
    </source>
</evidence>
<gene>
    <name evidence="6" type="ordered locus">Kfla_5331</name>
</gene>
<dbReference type="InterPro" id="IPR051409">
    <property type="entry name" value="Atypical_kinase_ADCK"/>
</dbReference>
<dbReference type="HOGENOM" id="CLU_006533_9_3_11"/>
<dbReference type="Proteomes" id="UP000007967">
    <property type="component" value="Chromosome"/>
</dbReference>
<sequence>MRIWVDRQNGDVSDLPRKALSRTAKLASLPLGAAGRATLGLGKRIGGAPAEAVMAEFQRRTADQLFSVLGELKGGAMKFGQMLSLMESAMPEEFAAPYRATLTKLQDSAPPMPAATVHTILSRELGKRWRDRFTEFDDKPAAAASIGQVHRGVLKDGREVAVKLQYPGAAEALRADLRQLGRFARTFGTMVPGLDMKPLIAELQERIGEELDYDREAQAQQQYADAFKGHPEFLVPRVVKHSPTVIVSEWIEGRPLSSVIADGTQQERDEIGLKYVRFMFSGPRLAGLLHSDPHPGNFRVLEDGRLGVVDFGLCARLPDGLPPAIGQLLRISLNGDGAAVLEGLRAEGFIKPRMEIDPDQLMDYLAPFAEPARADTFQFSRAWMREQANRTGDFRSPNASLALRLNMPPSYLLIHRVWIGGIAVLSQLEAKAPFREVLEEFLPGFTDED</sequence>